<dbReference type="CDD" id="cd01949">
    <property type="entry name" value="GGDEF"/>
    <property type="match status" value="1"/>
</dbReference>
<feature type="domain" description="GGDEF" evidence="2">
    <location>
        <begin position="243"/>
        <end position="377"/>
    </location>
</feature>
<evidence type="ECO:0000259" key="2">
    <source>
        <dbReference type="PROSITE" id="PS50887"/>
    </source>
</evidence>
<dbReference type="PANTHER" id="PTHR45138:SF9">
    <property type="entry name" value="DIGUANYLATE CYCLASE DGCM-RELATED"/>
    <property type="match status" value="1"/>
</dbReference>
<dbReference type="OrthoDB" id="9759607at2"/>
<dbReference type="NCBIfam" id="TIGR00254">
    <property type="entry name" value="GGDEF"/>
    <property type="match status" value="1"/>
</dbReference>
<dbReference type="GO" id="GO:0005886">
    <property type="term" value="C:plasma membrane"/>
    <property type="evidence" value="ECO:0007669"/>
    <property type="project" value="TreeGrafter"/>
</dbReference>
<evidence type="ECO:0000313" key="3">
    <source>
        <dbReference type="EMBL" id="KRL95307.1"/>
    </source>
</evidence>
<feature type="transmembrane region" description="Helical" evidence="1">
    <location>
        <begin position="6"/>
        <end position="27"/>
    </location>
</feature>
<keyword evidence="4" id="KW-1185">Reference proteome</keyword>
<dbReference type="STRING" id="1423753.FD28_GL002268"/>
<organism evidence="3 4">
    <name type="scientific">Levilactobacillus hammesii DSM 16381</name>
    <dbReference type="NCBI Taxonomy" id="1423753"/>
    <lineage>
        <taxon>Bacteria</taxon>
        <taxon>Bacillati</taxon>
        <taxon>Bacillota</taxon>
        <taxon>Bacilli</taxon>
        <taxon>Lactobacillales</taxon>
        <taxon>Lactobacillaceae</taxon>
        <taxon>Levilactobacillus</taxon>
    </lineage>
</organism>
<dbReference type="PANTHER" id="PTHR45138">
    <property type="entry name" value="REGULATORY COMPONENTS OF SENSORY TRANSDUCTION SYSTEM"/>
    <property type="match status" value="1"/>
</dbReference>
<dbReference type="InterPro" id="IPR000160">
    <property type="entry name" value="GGDEF_dom"/>
</dbReference>
<reference evidence="3 4" key="1">
    <citation type="journal article" date="2015" name="Genome Announc.">
        <title>Expanding the biotechnology potential of lactobacilli through comparative genomics of 213 strains and associated genera.</title>
        <authorList>
            <person name="Sun Z."/>
            <person name="Harris H.M."/>
            <person name="McCann A."/>
            <person name="Guo C."/>
            <person name="Argimon S."/>
            <person name="Zhang W."/>
            <person name="Yang X."/>
            <person name="Jeffery I.B."/>
            <person name="Cooney J.C."/>
            <person name="Kagawa T.F."/>
            <person name="Liu W."/>
            <person name="Song Y."/>
            <person name="Salvetti E."/>
            <person name="Wrobel A."/>
            <person name="Rasinkangas P."/>
            <person name="Parkhill J."/>
            <person name="Rea M.C."/>
            <person name="O'Sullivan O."/>
            <person name="Ritari J."/>
            <person name="Douillard F.P."/>
            <person name="Paul Ross R."/>
            <person name="Yang R."/>
            <person name="Briner A.E."/>
            <person name="Felis G.E."/>
            <person name="de Vos W.M."/>
            <person name="Barrangou R."/>
            <person name="Klaenhammer T.R."/>
            <person name="Caufield P.W."/>
            <person name="Cui Y."/>
            <person name="Zhang H."/>
            <person name="O'Toole P.W."/>
        </authorList>
    </citation>
    <scope>NUCLEOTIDE SEQUENCE [LARGE SCALE GENOMIC DNA]</scope>
    <source>
        <strain evidence="3 4">DSM 16381</strain>
    </source>
</reference>
<proteinExistence type="predicted"/>
<gene>
    <name evidence="3" type="ORF">FD28_GL002268</name>
</gene>
<comment type="caution">
    <text evidence="3">The sequence shown here is derived from an EMBL/GenBank/DDBJ whole genome shotgun (WGS) entry which is preliminary data.</text>
</comment>
<dbReference type="Gene3D" id="3.30.70.270">
    <property type="match status" value="1"/>
</dbReference>
<keyword evidence="1" id="KW-1133">Transmembrane helix</keyword>
<dbReference type="GO" id="GO:0043709">
    <property type="term" value="P:cell adhesion involved in single-species biofilm formation"/>
    <property type="evidence" value="ECO:0007669"/>
    <property type="project" value="TreeGrafter"/>
</dbReference>
<name>A0A0R1UZP8_9LACO</name>
<dbReference type="AlphaFoldDB" id="A0A0R1UZP8"/>
<evidence type="ECO:0000313" key="4">
    <source>
        <dbReference type="Proteomes" id="UP000051580"/>
    </source>
</evidence>
<feature type="transmembrane region" description="Helical" evidence="1">
    <location>
        <begin position="74"/>
        <end position="92"/>
    </location>
</feature>
<keyword evidence="1" id="KW-0472">Membrane</keyword>
<sequence>MTWSKWFVTPALTSVFFLLGVLTLYWFMTSKLIKYLEKRHDHVNTTRIQTILGVIYMMLLIISTQLTVEGTSNGWVFVNFQVFAVIFVSYFLELNIRPWQLGLLILIYMGFNGTLDIGLAWVFAPIYFGLYFAMTFIKKHRHANEWRNFSDYTLVNLVFATAMWSVLKFRFELSFATVAWEILFSFFFMTITFVYINSVLAGANTIAQLTYTTNFDELTHVRNYYAFKNEFGQDFESAGLHQKPLTLMLFDIDHFKHVNDTYGHLAGDYVLANVARLITQQLKTIDPDLKLYRTGGEEFTIIFNNYTTAQASAHVAAIAQAIHDAQFHHAGNDIDISISAGVTQFPTTDENQLDLYRRADQNLYYSKRHGRDQITIN</sequence>
<dbReference type="SUPFAM" id="SSF55073">
    <property type="entry name" value="Nucleotide cyclase"/>
    <property type="match status" value="1"/>
</dbReference>
<dbReference type="InterPro" id="IPR050469">
    <property type="entry name" value="Diguanylate_Cyclase"/>
</dbReference>
<feature type="transmembrane region" description="Helical" evidence="1">
    <location>
        <begin position="121"/>
        <end position="137"/>
    </location>
</feature>
<dbReference type="InterPro" id="IPR043128">
    <property type="entry name" value="Rev_trsase/Diguanyl_cyclase"/>
</dbReference>
<dbReference type="Pfam" id="PF00990">
    <property type="entry name" value="GGDEF"/>
    <property type="match status" value="1"/>
</dbReference>
<accession>A0A0R1UZP8</accession>
<dbReference type="InterPro" id="IPR029787">
    <property type="entry name" value="Nucleotide_cyclase"/>
</dbReference>
<feature type="transmembrane region" description="Helical" evidence="1">
    <location>
        <begin position="48"/>
        <end position="68"/>
    </location>
</feature>
<dbReference type="PROSITE" id="PS50887">
    <property type="entry name" value="GGDEF"/>
    <property type="match status" value="1"/>
</dbReference>
<feature type="transmembrane region" description="Helical" evidence="1">
    <location>
        <begin position="149"/>
        <end position="167"/>
    </location>
</feature>
<dbReference type="FunFam" id="3.30.70.270:FF:000001">
    <property type="entry name" value="Diguanylate cyclase domain protein"/>
    <property type="match status" value="1"/>
</dbReference>
<feature type="transmembrane region" description="Helical" evidence="1">
    <location>
        <begin position="173"/>
        <end position="196"/>
    </location>
</feature>
<dbReference type="PATRIC" id="fig|1423753.3.peg.2382"/>
<dbReference type="GO" id="GO:0052621">
    <property type="term" value="F:diguanylate cyclase activity"/>
    <property type="evidence" value="ECO:0007669"/>
    <property type="project" value="TreeGrafter"/>
</dbReference>
<dbReference type="GO" id="GO:1902201">
    <property type="term" value="P:negative regulation of bacterial-type flagellum-dependent cell motility"/>
    <property type="evidence" value="ECO:0007669"/>
    <property type="project" value="TreeGrafter"/>
</dbReference>
<dbReference type="SMART" id="SM00267">
    <property type="entry name" value="GGDEF"/>
    <property type="match status" value="1"/>
</dbReference>
<dbReference type="Proteomes" id="UP000051580">
    <property type="component" value="Unassembled WGS sequence"/>
</dbReference>
<keyword evidence="1" id="KW-0812">Transmembrane</keyword>
<evidence type="ECO:0000256" key="1">
    <source>
        <dbReference type="SAM" id="Phobius"/>
    </source>
</evidence>
<protein>
    <submittedName>
        <fullName evidence="3">Signal transduction diguanylate cyclase</fullName>
    </submittedName>
</protein>
<dbReference type="EMBL" id="AZFS01000046">
    <property type="protein sequence ID" value="KRL95307.1"/>
    <property type="molecule type" value="Genomic_DNA"/>
</dbReference>
<dbReference type="RefSeq" id="WP_057732859.1">
    <property type="nucleotide sequence ID" value="NZ_AZFS01000046.1"/>
</dbReference>